<evidence type="ECO:0000313" key="8">
    <source>
        <dbReference type="Proteomes" id="UP001620295"/>
    </source>
</evidence>
<dbReference type="Pfam" id="PF02826">
    <property type="entry name" value="2-Hacid_dh_C"/>
    <property type="match status" value="1"/>
</dbReference>
<dbReference type="Gene3D" id="3.40.50.720">
    <property type="entry name" value="NAD(P)-binding Rossmann-like Domain"/>
    <property type="match status" value="2"/>
</dbReference>
<evidence type="ECO:0000256" key="4">
    <source>
        <dbReference type="RuleBase" id="RU003719"/>
    </source>
</evidence>
<dbReference type="SUPFAM" id="SSF51735">
    <property type="entry name" value="NAD(P)-binding Rossmann-fold domains"/>
    <property type="match status" value="1"/>
</dbReference>
<comment type="caution">
    <text evidence="7">The sequence shown here is derived from an EMBL/GenBank/DDBJ whole genome shotgun (WGS) entry which is preliminary data.</text>
</comment>
<keyword evidence="2 4" id="KW-0560">Oxidoreductase</keyword>
<dbReference type="PANTHER" id="PTHR43761">
    <property type="entry name" value="D-ISOMER SPECIFIC 2-HYDROXYACID DEHYDROGENASE FAMILY PROTEIN (AFU_ORTHOLOGUE AFUA_1G13630)"/>
    <property type="match status" value="1"/>
</dbReference>
<accession>A0ABW8LYL5</accession>
<evidence type="ECO:0000259" key="6">
    <source>
        <dbReference type="Pfam" id="PF02826"/>
    </source>
</evidence>
<dbReference type="InterPro" id="IPR006140">
    <property type="entry name" value="D-isomer_DH_NAD-bd"/>
</dbReference>
<gene>
    <name evidence="7" type="ORF">ACI2L5_39790</name>
</gene>
<dbReference type="InterPro" id="IPR036291">
    <property type="entry name" value="NAD(P)-bd_dom_sf"/>
</dbReference>
<comment type="similarity">
    <text evidence="1 4">Belongs to the D-isomer specific 2-hydroxyacid dehydrogenase family.</text>
</comment>
<organism evidence="7 8">
    <name type="scientific">Streptomyces milbemycinicus</name>
    <dbReference type="NCBI Taxonomy" id="476552"/>
    <lineage>
        <taxon>Bacteria</taxon>
        <taxon>Bacillati</taxon>
        <taxon>Actinomycetota</taxon>
        <taxon>Actinomycetes</taxon>
        <taxon>Kitasatosporales</taxon>
        <taxon>Streptomycetaceae</taxon>
        <taxon>Streptomyces</taxon>
    </lineage>
</organism>
<dbReference type="PROSITE" id="PS00671">
    <property type="entry name" value="D_2_HYDROXYACID_DH_3"/>
    <property type="match status" value="1"/>
</dbReference>
<dbReference type="EMBL" id="JBJDQH010000015">
    <property type="protein sequence ID" value="MFK4271024.1"/>
    <property type="molecule type" value="Genomic_DNA"/>
</dbReference>
<evidence type="ECO:0000256" key="2">
    <source>
        <dbReference type="ARBA" id="ARBA00023002"/>
    </source>
</evidence>
<evidence type="ECO:0000256" key="3">
    <source>
        <dbReference type="ARBA" id="ARBA00023027"/>
    </source>
</evidence>
<evidence type="ECO:0000256" key="1">
    <source>
        <dbReference type="ARBA" id="ARBA00005854"/>
    </source>
</evidence>
<dbReference type="PANTHER" id="PTHR43761:SF1">
    <property type="entry name" value="D-ISOMER SPECIFIC 2-HYDROXYACID DEHYDROGENASE CATALYTIC DOMAIN-CONTAINING PROTEIN-RELATED"/>
    <property type="match status" value="1"/>
</dbReference>
<proteinExistence type="inferred from homology"/>
<evidence type="ECO:0000259" key="5">
    <source>
        <dbReference type="Pfam" id="PF00389"/>
    </source>
</evidence>
<dbReference type="InterPro" id="IPR050418">
    <property type="entry name" value="D-iso_2-hydroxyacid_DH_PdxB"/>
</dbReference>
<keyword evidence="3" id="KW-0520">NAD</keyword>
<dbReference type="SUPFAM" id="SSF52283">
    <property type="entry name" value="Formate/glycerate dehydrogenase catalytic domain-like"/>
    <property type="match status" value="1"/>
</dbReference>
<dbReference type="InterPro" id="IPR029753">
    <property type="entry name" value="D-isomer_DH_CS"/>
</dbReference>
<keyword evidence="8" id="KW-1185">Reference proteome</keyword>
<dbReference type="InterPro" id="IPR006139">
    <property type="entry name" value="D-isomer_2_OHA_DH_cat_dom"/>
</dbReference>
<feature type="domain" description="D-isomer specific 2-hydroxyacid dehydrogenase NAD-binding" evidence="6">
    <location>
        <begin position="123"/>
        <end position="297"/>
    </location>
</feature>
<evidence type="ECO:0000313" key="7">
    <source>
        <dbReference type="EMBL" id="MFK4271024.1"/>
    </source>
</evidence>
<reference evidence="7 8" key="1">
    <citation type="submission" date="2024-11" db="EMBL/GenBank/DDBJ databases">
        <title>The Natural Products Discovery Center: Release of the First 8490 Sequenced Strains for Exploring Actinobacteria Biosynthetic Diversity.</title>
        <authorList>
            <person name="Kalkreuter E."/>
            <person name="Kautsar S.A."/>
            <person name="Yang D."/>
            <person name="Bader C.D."/>
            <person name="Teijaro C.N."/>
            <person name="Fluegel L."/>
            <person name="Davis C.M."/>
            <person name="Simpson J.R."/>
            <person name="Lauterbach L."/>
            <person name="Steele A.D."/>
            <person name="Gui C."/>
            <person name="Meng S."/>
            <person name="Li G."/>
            <person name="Viehrig K."/>
            <person name="Ye F."/>
            <person name="Su P."/>
            <person name="Kiefer A.F."/>
            <person name="Nichols A."/>
            <person name="Cepeda A.J."/>
            <person name="Yan W."/>
            <person name="Fan B."/>
            <person name="Jiang Y."/>
            <person name="Adhikari A."/>
            <person name="Zheng C.-J."/>
            <person name="Schuster L."/>
            <person name="Cowan T.M."/>
            <person name="Smanski M.J."/>
            <person name="Chevrette M.G."/>
            <person name="De Carvalho L.P.S."/>
            <person name="Shen B."/>
        </authorList>
    </citation>
    <scope>NUCLEOTIDE SEQUENCE [LARGE SCALE GENOMIC DNA]</scope>
    <source>
        <strain evidence="7 8">NPDC020863</strain>
    </source>
</reference>
<protein>
    <submittedName>
        <fullName evidence="7">NAD(P)-dependent oxidoreductase</fullName>
    </submittedName>
</protein>
<dbReference type="RefSeq" id="WP_404748218.1">
    <property type="nucleotide sequence ID" value="NZ_JBJDQH010000015.1"/>
</dbReference>
<sequence>MNTDNPRGRSREQLSPARVALADPFADPEAVRTALGDALHGAGVRLEQVDAIPHGPGIVGLLVGPEVPMTAEDLALLPDLRVIAVTSTGYDHVPVEAARAAGVWVTSSAGYCTQEVAEHTLALGVGLLRGTVDLDRDVRSGIWDVERVRPRRIAGTRWGLVGFGRIARAVAEHAAALSMPVSAWDPMVAPEHFEKAGVRRVENLIDLLAGTDLVSLHIPLTSETADLIGAAELAAMPTGSFLVNVSRGEILDHAALAAALDSGQLKGVALDTLPVEPPAADDPALSLTSTVLNPHAAWYSDEARQRAYAWAGAAVGAVLSGGRPDGVVVVEPPRSRQP</sequence>
<feature type="domain" description="D-isomer specific 2-hydroxyacid dehydrogenase catalytic" evidence="5">
    <location>
        <begin position="60"/>
        <end position="328"/>
    </location>
</feature>
<dbReference type="Pfam" id="PF00389">
    <property type="entry name" value="2-Hacid_dh"/>
    <property type="match status" value="1"/>
</dbReference>
<name>A0ABW8LYL5_9ACTN</name>
<dbReference type="Proteomes" id="UP001620295">
    <property type="component" value="Unassembled WGS sequence"/>
</dbReference>